<evidence type="ECO:0000313" key="2">
    <source>
        <dbReference type="Proteomes" id="UP001253848"/>
    </source>
</evidence>
<gene>
    <name evidence="1" type="ORF">RM541_06365</name>
</gene>
<proteinExistence type="predicted"/>
<evidence type="ECO:0008006" key="3">
    <source>
        <dbReference type="Google" id="ProtNLM"/>
    </source>
</evidence>
<organism evidence="1 2">
    <name type="scientific">Autumnicola psychrophila</name>
    <dbReference type="NCBI Taxonomy" id="3075592"/>
    <lineage>
        <taxon>Bacteria</taxon>
        <taxon>Pseudomonadati</taxon>
        <taxon>Bacteroidota</taxon>
        <taxon>Flavobacteriia</taxon>
        <taxon>Flavobacteriales</taxon>
        <taxon>Flavobacteriaceae</taxon>
        <taxon>Autumnicola</taxon>
    </lineage>
</organism>
<reference evidence="1 2" key="1">
    <citation type="submission" date="2023-09" db="EMBL/GenBank/DDBJ databases">
        <authorList>
            <person name="Rey-Velasco X."/>
        </authorList>
    </citation>
    <scope>NUCLEOTIDE SEQUENCE [LARGE SCALE GENOMIC DNA]</scope>
    <source>
        <strain evidence="1 2">F225</strain>
    </source>
</reference>
<protein>
    <recommendedName>
        <fullName evidence="3">Lipoprotein</fullName>
    </recommendedName>
</protein>
<name>A0ABU3DR74_9FLAO</name>
<accession>A0ABU3DR74</accession>
<comment type="caution">
    <text evidence="1">The sequence shown here is derived from an EMBL/GenBank/DDBJ whole genome shotgun (WGS) entry which is preliminary data.</text>
</comment>
<keyword evidence="2" id="KW-1185">Reference proteome</keyword>
<dbReference type="EMBL" id="JAVRHN010000004">
    <property type="protein sequence ID" value="MDT0685979.1"/>
    <property type="molecule type" value="Genomic_DNA"/>
</dbReference>
<dbReference type="PROSITE" id="PS51257">
    <property type="entry name" value="PROKAR_LIPOPROTEIN"/>
    <property type="match status" value="1"/>
</dbReference>
<evidence type="ECO:0000313" key="1">
    <source>
        <dbReference type="EMBL" id="MDT0685979.1"/>
    </source>
</evidence>
<dbReference type="RefSeq" id="WP_311499385.1">
    <property type="nucleotide sequence ID" value="NZ_JAVRHN010000004.1"/>
</dbReference>
<dbReference type="Proteomes" id="UP001253848">
    <property type="component" value="Unassembled WGS sequence"/>
</dbReference>
<sequence length="172" mass="19088">MKKTLIFLLSFALVTGCSSDDEQVDNEEENQNGFTFNNSFFSAGNVYVNDENIENDEQSDIAIIMSNVDLFTVNQSSNVNFVYFDFKGVDIQEGTITNVTDYRILYDASVNDSRVENGMTIINDTEDGLTASSTTIVINSVSSTDIDFEFTFIKENGDVINGNYSGGYTELN</sequence>